<evidence type="ECO:0000313" key="2">
    <source>
        <dbReference type="Proteomes" id="UP000095594"/>
    </source>
</evidence>
<reference evidence="1 2" key="1">
    <citation type="submission" date="2015-09" db="EMBL/GenBank/DDBJ databases">
        <authorList>
            <consortium name="Pathogen Informatics"/>
        </authorList>
    </citation>
    <scope>NUCLEOTIDE SEQUENCE [LARGE SCALE GENOMIC DNA]</scope>
    <source>
        <strain evidence="1 2">2789STDY5834856</strain>
    </source>
</reference>
<accession>A0A174J2P4</accession>
<sequence length="137" mass="16196">MIKGIIFLIMLLNFCNVPYTSEYEEKVESSFNMNEYYSPKEVIKIDEILEDKSGSLSEQEKEALIELKDKLNSYQALSQEDIDFIRDCDLKIIRSKLGDAKFEEYFKLISKRATKEEFSQDERLRLFQLEKEIKGIN</sequence>
<protein>
    <submittedName>
        <fullName evidence="1">Uncharacterized protein</fullName>
    </submittedName>
</protein>
<gene>
    <name evidence="1" type="ORF">ERS852471_02653</name>
</gene>
<dbReference type="OrthoDB" id="1935034at2"/>
<dbReference type="Proteomes" id="UP000095594">
    <property type="component" value="Unassembled WGS sequence"/>
</dbReference>
<proteinExistence type="predicted"/>
<organism evidence="1 2">
    <name type="scientific">Clostridium disporicum</name>
    <dbReference type="NCBI Taxonomy" id="84024"/>
    <lineage>
        <taxon>Bacteria</taxon>
        <taxon>Bacillati</taxon>
        <taxon>Bacillota</taxon>
        <taxon>Clostridia</taxon>
        <taxon>Eubacteriales</taxon>
        <taxon>Clostridiaceae</taxon>
        <taxon>Clostridium</taxon>
    </lineage>
</organism>
<dbReference type="AlphaFoldDB" id="A0A174J2P4"/>
<dbReference type="RefSeq" id="WP_055267299.1">
    <property type="nucleotide sequence ID" value="NZ_CABIXQ010000020.1"/>
</dbReference>
<name>A0A174J2P4_9CLOT</name>
<evidence type="ECO:0000313" key="1">
    <source>
        <dbReference type="EMBL" id="CUO94004.1"/>
    </source>
</evidence>
<dbReference type="EMBL" id="CYZX01000020">
    <property type="protein sequence ID" value="CUO94004.1"/>
    <property type="molecule type" value="Genomic_DNA"/>
</dbReference>